<feature type="domain" description="PKD" evidence="2">
    <location>
        <begin position="521"/>
        <end position="605"/>
    </location>
</feature>
<dbReference type="InterPro" id="IPR026341">
    <property type="entry name" value="T9SS_type_B"/>
</dbReference>
<dbReference type="NCBIfam" id="TIGR04131">
    <property type="entry name" value="Bac_Flav_CTERM"/>
    <property type="match status" value="1"/>
</dbReference>
<dbReference type="InterPro" id="IPR013783">
    <property type="entry name" value="Ig-like_fold"/>
</dbReference>
<evidence type="ECO:0000259" key="2">
    <source>
        <dbReference type="PROSITE" id="PS50093"/>
    </source>
</evidence>
<dbReference type="Pfam" id="PF18911">
    <property type="entry name" value="PKD_4"/>
    <property type="match status" value="1"/>
</dbReference>
<keyword evidence="1" id="KW-0812">Transmembrane</keyword>
<dbReference type="Gene3D" id="2.60.40.10">
    <property type="entry name" value="Immunoglobulins"/>
    <property type="match status" value="1"/>
</dbReference>
<organism evidence="3 4">
    <name type="scientific">Algoriphagus confluentis</name>
    <dbReference type="NCBI Taxonomy" id="1697556"/>
    <lineage>
        <taxon>Bacteria</taxon>
        <taxon>Pseudomonadati</taxon>
        <taxon>Bacteroidota</taxon>
        <taxon>Cytophagia</taxon>
        <taxon>Cytophagales</taxon>
        <taxon>Cyclobacteriaceae</taxon>
        <taxon>Algoriphagus</taxon>
    </lineage>
</organism>
<dbReference type="InterPro" id="IPR000601">
    <property type="entry name" value="PKD_dom"/>
</dbReference>
<dbReference type="PROSITE" id="PS50093">
    <property type="entry name" value="PKD"/>
    <property type="match status" value="1"/>
</dbReference>
<dbReference type="InterPro" id="IPR025667">
    <property type="entry name" value="SprB_repeat"/>
</dbReference>
<dbReference type="InterPro" id="IPR035986">
    <property type="entry name" value="PKD_dom_sf"/>
</dbReference>
<accession>A0ABQ6PQH7</accession>
<dbReference type="RefSeq" id="WP_338224900.1">
    <property type="nucleotide sequence ID" value="NZ_BTPD01000008.1"/>
</dbReference>
<sequence length="694" mass="74734">MFQGKRIGVLRIGMMSMLAFIPFYSFSQFAFNIPDRSSQRIHSYADMGVEVSGILALCSHSEKGSINLSVYGGRAPYSFKWNTNETTQNRTNLNAGTYTVWITDSDGKTIEKSIVIQPPFPLILNPVEKKDASCGSGKDGYAKISVKIGRNDYEEDSPPYEVTWSNGLKNVWEASNLAPGVYTVTVGDKYFCETSISFEIKAASEGLTLTESIQNIGCSTDQNGKINLNVSGGQGPYTYKWSHGPTSSSLENLAAGTYQVQVQDSKGCTVQASYLILAPAPLLLGETVSEPSCAGNADGTIQLKPTGGKAPYSFSWNTGSNASQISGLASGVYTVTVTDASGCQAQKQFNLSNSSGLQVEVLENKPVTCSGNPDGSVLLGIKGALGNPSIIWSDGKAGGEKRTDLAPGTYSVEITDESGCVVAVNFSIEQNQGLKAKIETALEVDCAKGEISGLAWVTIEGGVEPYQVTWASSESSREISFRESGKLKVDIVDALGCRTTAETLVEIPNGSTLDSRIHFGYRKLTITSEPEVLVKEEILFESEIAAEILSWTWEFGDGSSSTEKDPIHIFQKEGTYEVTLTGYDVYGCSAVETNTIQVNAPEKMVVIPNAFSPNGDGLNDTFLPKLKGVTSFTLEVFNTWGEKLFVTESLETAGWDGTYRGQQVPPGNYLYRITYTLTSSGITHTRSGGITLIR</sequence>
<dbReference type="Proteomes" id="UP001338309">
    <property type="component" value="Unassembled WGS sequence"/>
</dbReference>
<evidence type="ECO:0000313" key="3">
    <source>
        <dbReference type="EMBL" id="GMQ30191.1"/>
    </source>
</evidence>
<keyword evidence="4" id="KW-1185">Reference proteome</keyword>
<protein>
    <recommendedName>
        <fullName evidence="2">PKD domain-containing protein</fullName>
    </recommendedName>
</protein>
<proteinExistence type="predicted"/>
<dbReference type="Pfam" id="PF13573">
    <property type="entry name" value="SprB"/>
    <property type="match status" value="3"/>
</dbReference>
<dbReference type="CDD" id="cd00146">
    <property type="entry name" value="PKD"/>
    <property type="match status" value="1"/>
</dbReference>
<gene>
    <name evidence="3" type="ORF">Aconfl_28340</name>
</gene>
<dbReference type="SMART" id="SM00089">
    <property type="entry name" value="PKD"/>
    <property type="match status" value="2"/>
</dbReference>
<keyword evidence="1" id="KW-0472">Membrane</keyword>
<dbReference type="Gene3D" id="2.60.40.740">
    <property type="match status" value="4"/>
</dbReference>
<reference evidence="3 4" key="1">
    <citation type="submission" date="2023-08" db="EMBL/GenBank/DDBJ databases">
        <title>Draft genome sequence of Algoriphagus confluentis.</title>
        <authorList>
            <person name="Takatani N."/>
            <person name="Hosokawa M."/>
            <person name="Sawabe T."/>
        </authorList>
    </citation>
    <scope>NUCLEOTIDE SEQUENCE [LARGE SCALE GENOMIC DNA]</scope>
    <source>
        <strain evidence="3 4">NBRC 111222</strain>
    </source>
</reference>
<evidence type="ECO:0000256" key="1">
    <source>
        <dbReference type="SAM" id="Phobius"/>
    </source>
</evidence>
<feature type="transmembrane region" description="Helical" evidence="1">
    <location>
        <begin position="12"/>
        <end position="31"/>
    </location>
</feature>
<dbReference type="InterPro" id="IPR022409">
    <property type="entry name" value="PKD/Chitinase_dom"/>
</dbReference>
<dbReference type="SUPFAM" id="SSF49299">
    <property type="entry name" value="PKD domain"/>
    <property type="match status" value="1"/>
</dbReference>
<dbReference type="EMBL" id="BTPD01000008">
    <property type="protein sequence ID" value="GMQ30191.1"/>
    <property type="molecule type" value="Genomic_DNA"/>
</dbReference>
<keyword evidence="1" id="KW-1133">Transmembrane helix</keyword>
<name>A0ABQ6PQH7_9BACT</name>
<comment type="caution">
    <text evidence="3">The sequence shown here is derived from an EMBL/GenBank/DDBJ whole genome shotgun (WGS) entry which is preliminary data.</text>
</comment>
<evidence type="ECO:0000313" key="4">
    <source>
        <dbReference type="Proteomes" id="UP001338309"/>
    </source>
</evidence>
<dbReference type="Pfam" id="PF13585">
    <property type="entry name" value="CHU_C"/>
    <property type="match status" value="1"/>
</dbReference>